<dbReference type="SUPFAM" id="SSF51905">
    <property type="entry name" value="FAD/NAD(P)-binding domain"/>
    <property type="match status" value="1"/>
</dbReference>
<dbReference type="PANTHER" id="PTHR11552">
    <property type="entry name" value="GLUCOSE-METHANOL-CHOLINE GMC OXIDOREDUCTASE"/>
    <property type="match status" value="1"/>
</dbReference>
<accession>A0A2I1HN91</accession>
<keyword evidence="4" id="KW-0274">FAD</keyword>
<dbReference type="InterPro" id="IPR036188">
    <property type="entry name" value="FAD/NAD-bd_sf"/>
</dbReference>
<sequence>MSSIVDPTKEVLNKGFPYARAKVIGGCSTVNGMIYIRGQKADYDLWAAQGPEYKIWDYEHCLEAFKAVENNSRKSPDEEFKKYHGFNGLLNVQDSSNDNYDILKDIYKIANNLGIPYNNDFNGVKQNGVGEYQGEVIICGGTINSPQILMLSGIGPKSNLEENNIKVRKELPVGRNLLEHPECCITAKVSVPNCTSASQLHYSSNGLELGMFYKSDINGKVPSQKHFLDERPNIQFYGPKILLGQKVDISSAPHEPVQLEPARELGKLSYSS</sequence>
<evidence type="ECO:0000256" key="3">
    <source>
        <dbReference type="ARBA" id="ARBA00022630"/>
    </source>
</evidence>
<name>A0A2I1HN91_9GLOM</name>
<dbReference type="PANTHER" id="PTHR11552:SF147">
    <property type="entry name" value="CHOLINE DEHYDROGENASE, MITOCHONDRIAL"/>
    <property type="match status" value="1"/>
</dbReference>
<dbReference type="Gene3D" id="3.50.50.60">
    <property type="entry name" value="FAD/NAD(P)-binding domain"/>
    <property type="match status" value="2"/>
</dbReference>
<keyword evidence="3" id="KW-0285">Flavoprotein</keyword>
<feature type="domain" description="Glucose-methanol-choline oxidoreductase N-terminal" evidence="5">
    <location>
        <begin position="141"/>
        <end position="155"/>
    </location>
</feature>
<dbReference type="Gene3D" id="3.30.560.10">
    <property type="entry name" value="Glucose Oxidase, domain 3"/>
    <property type="match status" value="1"/>
</dbReference>
<dbReference type="GO" id="GO:0016614">
    <property type="term" value="F:oxidoreductase activity, acting on CH-OH group of donors"/>
    <property type="evidence" value="ECO:0007669"/>
    <property type="project" value="InterPro"/>
</dbReference>
<evidence type="ECO:0000256" key="1">
    <source>
        <dbReference type="ARBA" id="ARBA00001974"/>
    </source>
</evidence>
<comment type="cofactor">
    <cofactor evidence="1">
        <name>FAD</name>
        <dbReference type="ChEBI" id="CHEBI:57692"/>
    </cofactor>
</comment>
<dbReference type="AlphaFoldDB" id="A0A2I1HN91"/>
<keyword evidence="7" id="KW-1185">Reference proteome</keyword>
<evidence type="ECO:0000313" key="6">
    <source>
        <dbReference type="EMBL" id="PKY60350.1"/>
    </source>
</evidence>
<dbReference type="Gene3D" id="3.30.410.40">
    <property type="match status" value="1"/>
</dbReference>
<proteinExistence type="inferred from homology"/>
<dbReference type="PROSITE" id="PS00624">
    <property type="entry name" value="GMC_OXRED_2"/>
    <property type="match status" value="1"/>
</dbReference>
<dbReference type="GO" id="GO:0050660">
    <property type="term" value="F:flavin adenine dinucleotide binding"/>
    <property type="evidence" value="ECO:0007669"/>
    <property type="project" value="InterPro"/>
</dbReference>
<evidence type="ECO:0000256" key="2">
    <source>
        <dbReference type="ARBA" id="ARBA00010790"/>
    </source>
</evidence>
<organism evidence="6 7">
    <name type="scientific">Rhizophagus irregularis</name>
    <dbReference type="NCBI Taxonomy" id="588596"/>
    <lineage>
        <taxon>Eukaryota</taxon>
        <taxon>Fungi</taxon>
        <taxon>Fungi incertae sedis</taxon>
        <taxon>Mucoromycota</taxon>
        <taxon>Glomeromycotina</taxon>
        <taxon>Glomeromycetes</taxon>
        <taxon>Glomerales</taxon>
        <taxon>Glomeraceae</taxon>
        <taxon>Rhizophagus</taxon>
    </lineage>
</organism>
<comment type="similarity">
    <text evidence="2">Belongs to the GMC oxidoreductase family.</text>
</comment>
<dbReference type="Pfam" id="PF00732">
    <property type="entry name" value="GMC_oxred_N"/>
    <property type="match status" value="2"/>
</dbReference>
<evidence type="ECO:0000259" key="5">
    <source>
        <dbReference type="PROSITE" id="PS00624"/>
    </source>
</evidence>
<gene>
    <name evidence="6" type="ORF">RhiirA4_518189</name>
</gene>
<dbReference type="Proteomes" id="UP000234323">
    <property type="component" value="Unassembled WGS sequence"/>
</dbReference>
<dbReference type="VEuPathDB" id="FungiDB:RhiirA1_475731"/>
<dbReference type="InterPro" id="IPR000172">
    <property type="entry name" value="GMC_OxRdtase_N"/>
</dbReference>
<dbReference type="InterPro" id="IPR012132">
    <property type="entry name" value="GMC_OxRdtase"/>
</dbReference>
<dbReference type="EMBL" id="LLXI01004179">
    <property type="protein sequence ID" value="PKY60350.1"/>
    <property type="molecule type" value="Genomic_DNA"/>
</dbReference>
<evidence type="ECO:0000313" key="7">
    <source>
        <dbReference type="Proteomes" id="UP000234323"/>
    </source>
</evidence>
<protein>
    <recommendedName>
        <fullName evidence="5">Glucose-methanol-choline oxidoreductase N-terminal domain-containing protein</fullName>
    </recommendedName>
</protein>
<reference evidence="6 7" key="1">
    <citation type="submission" date="2015-10" db="EMBL/GenBank/DDBJ databases">
        <title>Genome analyses suggest a sexual origin of heterokaryosis in a supposedly ancient asexual fungus.</title>
        <authorList>
            <person name="Ropars J."/>
            <person name="Sedzielewska K."/>
            <person name="Noel J."/>
            <person name="Charron P."/>
            <person name="Farinelli L."/>
            <person name="Marton T."/>
            <person name="Kruger M."/>
            <person name="Pelin A."/>
            <person name="Brachmann A."/>
            <person name="Corradi N."/>
        </authorList>
    </citation>
    <scope>NUCLEOTIDE SEQUENCE [LARGE SCALE GENOMIC DNA]</scope>
    <source>
        <strain evidence="6 7">A4</strain>
    </source>
</reference>
<evidence type="ECO:0000256" key="4">
    <source>
        <dbReference type="ARBA" id="ARBA00022827"/>
    </source>
</evidence>
<comment type="caution">
    <text evidence="6">The sequence shown here is derived from an EMBL/GenBank/DDBJ whole genome shotgun (WGS) entry which is preliminary data.</text>
</comment>